<evidence type="ECO:0000256" key="2">
    <source>
        <dbReference type="ARBA" id="ARBA00007358"/>
    </source>
</evidence>
<dbReference type="CDD" id="cd14861">
    <property type="entry name" value="Fe-ADH-like"/>
    <property type="match status" value="1"/>
</dbReference>
<comment type="catalytic activity">
    <reaction evidence="5">
        <text>a primary alcohol + NAD(+) = an aldehyde + NADH + H(+)</text>
        <dbReference type="Rhea" id="RHEA:10736"/>
        <dbReference type="ChEBI" id="CHEBI:15378"/>
        <dbReference type="ChEBI" id="CHEBI:15734"/>
        <dbReference type="ChEBI" id="CHEBI:17478"/>
        <dbReference type="ChEBI" id="CHEBI:57540"/>
        <dbReference type="ChEBI" id="CHEBI:57945"/>
        <dbReference type="EC" id="1.1.1.1"/>
    </reaction>
</comment>
<evidence type="ECO:0000256" key="5">
    <source>
        <dbReference type="ARBA" id="ARBA00049243"/>
    </source>
</evidence>
<dbReference type="Gene3D" id="3.40.50.1970">
    <property type="match status" value="1"/>
</dbReference>
<dbReference type="EMBL" id="JAEKJZ010000005">
    <property type="protein sequence ID" value="MBN9672998.1"/>
    <property type="molecule type" value="Genomic_DNA"/>
</dbReference>
<dbReference type="Gene3D" id="1.20.1090.10">
    <property type="entry name" value="Dehydroquinate synthase-like - alpha domain"/>
    <property type="match status" value="1"/>
</dbReference>
<comment type="cofactor">
    <cofactor evidence="1">
        <name>Fe cation</name>
        <dbReference type="ChEBI" id="CHEBI:24875"/>
    </cofactor>
</comment>
<dbReference type="RefSeq" id="WP_207142833.1">
    <property type="nucleotide sequence ID" value="NZ_JAEKJZ010000005.1"/>
</dbReference>
<dbReference type="Pfam" id="PF00465">
    <property type="entry name" value="Fe-ADH"/>
    <property type="match status" value="1"/>
</dbReference>
<dbReference type="InterPro" id="IPR056798">
    <property type="entry name" value="ADH_Fe_C"/>
</dbReference>
<evidence type="ECO:0000259" key="7">
    <source>
        <dbReference type="Pfam" id="PF25137"/>
    </source>
</evidence>
<evidence type="ECO:0000256" key="1">
    <source>
        <dbReference type="ARBA" id="ARBA00001962"/>
    </source>
</evidence>
<dbReference type="FunFam" id="3.40.50.1970:FF:000003">
    <property type="entry name" value="Alcohol dehydrogenase, iron-containing"/>
    <property type="match status" value="1"/>
</dbReference>
<dbReference type="Pfam" id="PF25137">
    <property type="entry name" value="ADH_Fe_C"/>
    <property type="match status" value="1"/>
</dbReference>
<evidence type="ECO:0000256" key="3">
    <source>
        <dbReference type="ARBA" id="ARBA00023002"/>
    </source>
</evidence>
<comment type="caution">
    <text evidence="8">The sequence shown here is derived from an EMBL/GenBank/DDBJ whole genome shotgun (WGS) entry which is preliminary data.</text>
</comment>
<feature type="domain" description="Fe-containing alcohol dehydrogenase-like C-terminal" evidence="7">
    <location>
        <begin position="185"/>
        <end position="371"/>
    </location>
</feature>
<keyword evidence="4" id="KW-0520">NAD</keyword>
<name>A0A939EIP0_9HYPH</name>
<dbReference type="GO" id="GO:0046872">
    <property type="term" value="F:metal ion binding"/>
    <property type="evidence" value="ECO:0007669"/>
    <property type="project" value="InterPro"/>
</dbReference>
<evidence type="ECO:0000256" key="4">
    <source>
        <dbReference type="ARBA" id="ARBA00023027"/>
    </source>
</evidence>
<evidence type="ECO:0000313" key="9">
    <source>
        <dbReference type="Proteomes" id="UP000664096"/>
    </source>
</evidence>
<gene>
    <name evidence="8" type="ORF">JF539_21765</name>
</gene>
<dbReference type="InterPro" id="IPR018211">
    <property type="entry name" value="ADH_Fe_CS"/>
</dbReference>
<dbReference type="GO" id="GO:0004022">
    <property type="term" value="F:alcohol dehydrogenase (NAD+) activity"/>
    <property type="evidence" value="ECO:0007669"/>
    <property type="project" value="UniProtKB-EC"/>
</dbReference>
<organism evidence="8 9">
    <name type="scientific">Roseibium aggregatum</name>
    <dbReference type="NCBI Taxonomy" id="187304"/>
    <lineage>
        <taxon>Bacteria</taxon>
        <taxon>Pseudomonadati</taxon>
        <taxon>Pseudomonadota</taxon>
        <taxon>Alphaproteobacteria</taxon>
        <taxon>Hyphomicrobiales</taxon>
        <taxon>Stappiaceae</taxon>
        <taxon>Roseibium</taxon>
    </lineage>
</organism>
<reference evidence="8" key="1">
    <citation type="submission" date="2020-12" db="EMBL/GenBank/DDBJ databases">
        <title>Oil enriched cultivation method for isolating marine PHA-producing bacteria.</title>
        <authorList>
            <person name="Zheng W."/>
            <person name="Yu S."/>
            <person name="Huang Y."/>
        </authorList>
    </citation>
    <scope>NUCLEOTIDE SEQUENCE</scope>
    <source>
        <strain evidence="8">SY-2-12</strain>
    </source>
</reference>
<dbReference type="AlphaFoldDB" id="A0A939EIP0"/>
<dbReference type="PROSITE" id="PS00913">
    <property type="entry name" value="ADH_IRON_1"/>
    <property type="match status" value="1"/>
</dbReference>
<keyword evidence="3" id="KW-0560">Oxidoreductase</keyword>
<dbReference type="InterPro" id="IPR001670">
    <property type="entry name" value="ADH_Fe/GldA"/>
</dbReference>
<evidence type="ECO:0000259" key="6">
    <source>
        <dbReference type="Pfam" id="PF00465"/>
    </source>
</evidence>
<accession>A0A939EIP0</accession>
<proteinExistence type="inferred from homology"/>
<feature type="domain" description="Alcohol dehydrogenase iron-type/glycerol dehydrogenase GldA" evidence="6">
    <location>
        <begin position="6"/>
        <end position="174"/>
    </location>
</feature>
<sequence>MFFLTDTVLGYGALAELASELKNHGSKRPLVVTDRGILQAGLIDRVVAALGVEPAATFHDTPANPTKDACVEAARLFTESGADGVVAVGGGSPIDLAKAVLVLATHEGAVETYDASLGGTARIDGTRLPPLFAIPTTAGTGSEVGQSAVISVPGARKYILRHPDMKPRVAISDPELTLTLPAAMTAGSGMDAMSHCIEGFLSPRLNPPAAAVALDGLKRIWTHLERAVEDGQDREARWHLLLGSAEGGMAMTNGLGSVHAMSHAAGGLHELKLHHGTLNAIFLPDVLRFNAEAPDVDLAPLAEATNCTSVSAFIDAIEARNERLGLPASIAAMGVSRELVPDLARTAKADFTDRTNSRPAGEDDYTRLFEHQFGAVA</sequence>
<dbReference type="Proteomes" id="UP000664096">
    <property type="component" value="Unassembled WGS sequence"/>
</dbReference>
<dbReference type="PANTHER" id="PTHR11496:SF102">
    <property type="entry name" value="ALCOHOL DEHYDROGENASE 4"/>
    <property type="match status" value="1"/>
</dbReference>
<comment type="similarity">
    <text evidence="2">Belongs to the iron-containing alcohol dehydrogenase family.</text>
</comment>
<evidence type="ECO:0000313" key="8">
    <source>
        <dbReference type="EMBL" id="MBN9672998.1"/>
    </source>
</evidence>
<dbReference type="PANTHER" id="PTHR11496">
    <property type="entry name" value="ALCOHOL DEHYDROGENASE"/>
    <property type="match status" value="1"/>
</dbReference>
<dbReference type="SUPFAM" id="SSF56796">
    <property type="entry name" value="Dehydroquinate synthase-like"/>
    <property type="match status" value="1"/>
</dbReference>
<dbReference type="InterPro" id="IPR039697">
    <property type="entry name" value="Alcohol_dehydrogenase_Fe"/>
</dbReference>
<protein>
    <submittedName>
        <fullName evidence="8">Iron-containing alcohol dehydrogenase</fullName>
    </submittedName>
</protein>